<dbReference type="EMBL" id="CP136864">
    <property type="protein sequence ID" value="WOJ92703.1"/>
    <property type="molecule type" value="Genomic_DNA"/>
</dbReference>
<sequence>MQGTIGVVSDGKPGHLNQSLGLADALQRLRPELEVQEIPAMPVHQAFGKWLWPGKGQQNMRLLIGAGHGTHLSLLALRRAYCCPAIVLMRPSLPGAFFDLRIEPRHDGGIESERCWISEGPLNRMQPAGSRSNDGLILIGGPSPHFAWDGEALLVQIQCLCDGHRQWQLSGSRRTPPEFLQALANLDVPGLTVHDAASLPAAWLATQLPRCASCWVTPDSASMVYEALTAGCAVGVFDLPAQAGSRVATAIEGLCARRMIMPFDAFATGTEPSAPDVAFAEADRCAQRIIERGWL</sequence>
<evidence type="ECO:0000313" key="1">
    <source>
        <dbReference type="EMBL" id="WOJ92703.1"/>
    </source>
</evidence>
<dbReference type="RefSeq" id="WP_407347302.1">
    <property type="nucleotide sequence ID" value="NZ_CP136864.1"/>
</dbReference>
<accession>A0ABZ0I113</accession>
<reference evidence="1 2" key="1">
    <citation type="submission" date="2023-10" db="EMBL/GenBank/DDBJ databases">
        <title>Two novel species belonging to the OM43/NOR5 clade.</title>
        <authorList>
            <person name="Park M."/>
        </authorList>
    </citation>
    <scope>NUCLEOTIDE SEQUENCE [LARGE SCALE GENOMIC DNA]</scope>
    <source>
        <strain evidence="1 2">IMCC43200</strain>
    </source>
</reference>
<keyword evidence="2" id="KW-1185">Reference proteome</keyword>
<dbReference type="Proteomes" id="UP001626537">
    <property type="component" value="Chromosome"/>
</dbReference>
<proteinExistence type="predicted"/>
<organism evidence="1 2">
    <name type="scientific">Congregibacter variabilis</name>
    <dbReference type="NCBI Taxonomy" id="3081200"/>
    <lineage>
        <taxon>Bacteria</taxon>
        <taxon>Pseudomonadati</taxon>
        <taxon>Pseudomonadota</taxon>
        <taxon>Gammaproteobacteria</taxon>
        <taxon>Cellvibrionales</taxon>
        <taxon>Halieaceae</taxon>
        <taxon>Congregibacter</taxon>
    </lineage>
</organism>
<name>A0ABZ0I113_9GAMM</name>
<gene>
    <name evidence="1" type="ORF">R0135_13035</name>
</gene>
<dbReference type="Pfam" id="PF06258">
    <property type="entry name" value="Mito_fiss_Elm1"/>
    <property type="match status" value="1"/>
</dbReference>
<evidence type="ECO:0000313" key="2">
    <source>
        <dbReference type="Proteomes" id="UP001626537"/>
    </source>
</evidence>
<dbReference type="InterPro" id="IPR009367">
    <property type="entry name" value="Elm1-like"/>
</dbReference>
<protein>
    <submittedName>
        <fullName evidence="1">ELM1/GtrOC1 family putative glycosyltransferase</fullName>
    </submittedName>
</protein>